<dbReference type="EMBL" id="ML769489">
    <property type="protein sequence ID" value="KAE9397987.1"/>
    <property type="molecule type" value="Genomic_DNA"/>
</dbReference>
<evidence type="ECO:0000313" key="2">
    <source>
        <dbReference type="Proteomes" id="UP000799118"/>
    </source>
</evidence>
<dbReference type="OrthoDB" id="5419324at2759"/>
<reference evidence="1" key="1">
    <citation type="journal article" date="2019" name="Environ. Microbiol.">
        <title>Fungal ecological strategies reflected in gene transcription - a case study of two litter decomposers.</title>
        <authorList>
            <person name="Barbi F."/>
            <person name="Kohler A."/>
            <person name="Barry K."/>
            <person name="Baskaran P."/>
            <person name="Daum C."/>
            <person name="Fauchery L."/>
            <person name="Ihrmark K."/>
            <person name="Kuo A."/>
            <person name="LaButti K."/>
            <person name="Lipzen A."/>
            <person name="Morin E."/>
            <person name="Grigoriev I.V."/>
            <person name="Henrissat B."/>
            <person name="Lindahl B."/>
            <person name="Martin F."/>
        </authorList>
    </citation>
    <scope>NUCLEOTIDE SEQUENCE</scope>
    <source>
        <strain evidence="1">JB14</strain>
    </source>
</reference>
<evidence type="ECO:0000313" key="1">
    <source>
        <dbReference type="EMBL" id="KAE9397987.1"/>
    </source>
</evidence>
<keyword evidence="2" id="KW-1185">Reference proteome</keyword>
<proteinExistence type="predicted"/>
<name>A0A6A4HLR8_9AGAR</name>
<sequence>MGKLYKFAVPFYRRATRGTGYMLPLVRADLLPKAITALALESLELDVALEEMKKELGDFKKTPGPYTTSFISKAVMDAPPIAAIAPMHRLFMTVAKPEVADEPLTDEELQEIMDNAETPEDLETMSKAVSVFLLTIHRYFKQKGTKISTLKTNVDYRFTGNALHNWNIMEKATTPEDLVGGVAVPEGIPLSSAGEQTMEIVKEPITEKQVERMAHRYKTKYGNQSY</sequence>
<dbReference type="Proteomes" id="UP000799118">
    <property type="component" value="Unassembled WGS sequence"/>
</dbReference>
<gene>
    <name evidence="1" type="ORF">BT96DRAFT_46916</name>
</gene>
<protein>
    <submittedName>
        <fullName evidence="1">Uncharacterized protein</fullName>
    </submittedName>
</protein>
<accession>A0A6A4HLR8</accession>
<organism evidence="1 2">
    <name type="scientific">Gymnopus androsaceus JB14</name>
    <dbReference type="NCBI Taxonomy" id="1447944"/>
    <lineage>
        <taxon>Eukaryota</taxon>
        <taxon>Fungi</taxon>
        <taxon>Dikarya</taxon>
        <taxon>Basidiomycota</taxon>
        <taxon>Agaricomycotina</taxon>
        <taxon>Agaricomycetes</taxon>
        <taxon>Agaricomycetidae</taxon>
        <taxon>Agaricales</taxon>
        <taxon>Marasmiineae</taxon>
        <taxon>Omphalotaceae</taxon>
        <taxon>Gymnopus</taxon>
    </lineage>
</organism>
<dbReference type="AlphaFoldDB" id="A0A6A4HLR8"/>